<dbReference type="InterPro" id="IPR052018">
    <property type="entry name" value="PHP_domain"/>
</dbReference>
<gene>
    <name evidence="2" type="ORF">HNR37_002014</name>
</gene>
<reference evidence="2 3" key="1">
    <citation type="submission" date="2020-08" db="EMBL/GenBank/DDBJ databases">
        <title>Genomic Encyclopedia of Type Strains, Phase IV (KMG-IV): sequencing the most valuable type-strain genomes for metagenomic binning, comparative biology and taxonomic classification.</title>
        <authorList>
            <person name="Goeker M."/>
        </authorList>
    </citation>
    <scope>NUCLEOTIDE SEQUENCE [LARGE SCALE GENOMIC DNA]</scope>
    <source>
        <strain evidence="2 3">DSM 22071</strain>
    </source>
</reference>
<dbReference type="InterPro" id="IPR004013">
    <property type="entry name" value="PHP_dom"/>
</dbReference>
<evidence type="ECO:0000313" key="2">
    <source>
        <dbReference type="EMBL" id="MBB5022675.1"/>
    </source>
</evidence>
<dbReference type="PANTHER" id="PTHR42924:SF3">
    <property type="entry name" value="POLYMERASE_HISTIDINOL PHOSPHATASE N-TERMINAL DOMAIN-CONTAINING PROTEIN"/>
    <property type="match status" value="1"/>
</dbReference>
<accession>A0A7W7Y5W2</accession>
<dbReference type="Gene3D" id="1.10.150.650">
    <property type="match status" value="1"/>
</dbReference>
<dbReference type="EMBL" id="JACHID010000014">
    <property type="protein sequence ID" value="MBB5022675.1"/>
    <property type="molecule type" value="Genomic_DNA"/>
</dbReference>
<dbReference type="CDD" id="cd07438">
    <property type="entry name" value="PHP_HisPPase_AMP"/>
    <property type="match status" value="1"/>
</dbReference>
<dbReference type="GO" id="GO:0004534">
    <property type="term" value="F:5'-3' RNA exonuclease activity"/>
    <property type="evidence" value="ECO:0007669"/>
    <property type="project" value="TreeGrafter"/>
</dbReference>
<protein>
    <recommendedName>
        <fullName evidence="1">Polymerase/histidinol phosphatase N-terminal domain-containing protein</fullName>
    </recommendedName>
</protein>
<dbReference type="PANTHER" id="PTHR42924">
    <property type="entry name" value="EXONUCLEASE"/>
    <property type="match status" value="1"/>
</dbReference>
<keyword evidence="3" id="KW-1185">Reference proteome</keyword>
<evidence type="ECO:0000259" key="1">
    <source>
        <dbReference type="SMART" id="SM00481"/>
    </source>
</evidence>
<dbReference type="GO" id="GO:0035312">
    <property type="term" value="F:5'-3' DNA exonuclease activity"/>
    <property type="evidence" value="ECO:0007669"/>
    <property type="project" value="TreeGrafter"/>
</dbReference>
<dbReference type="Proteomes" id="UP000528322">
    <property type="component" value="Unassembled WGS sequence"/>
</dbReference>
<comment type="caution">
    <text evidence="2">The sequence shown here is derived from an EMBL/GenBank/DDBJ whole genome shotgun (WGS) entry which is preliminary data.</text>
</comment>
<dbReference type="SUPFAM" id="SSF89550">
    <property type="entry name" value="PHP domain-like"/>
    <property type="match status" value="1"/>
</dbReference>
<dbReference type="Pfam" id="PF02811">
    <property type="entry name" value="PHP"/>
    <property type="match status" value="1"/>
</dbReference>
<dbReference type="AlphaFoldDB" id="A0A7W7Y5W2"/>
<dbReference type="InterPro" id="IPR003141">
    <property type="entry name" value="Pol/His_phosphatase_N"/>
</dbReference>
<evidence type="ECO:0000313" key="3">
    <source>
        <dbReference type="Proteomes" id="UP000528322"/>
    </source>
</evidence>
<dbReference type="SMART" id="SM00481">
    <property type="entry name" value="POLIIIAc"/>
    <property type="match status" value="1"/>
</dbReference>
<name>A0A7W7Y5W2_9BACT</name>
<dbReference type="InterPro" id="IPR016195">
    <property type="entry name" value="Pol/histidinol_Pase-like"/>
</dbReference>
<dbReference type="Gene3D" id="3.20.20.140">
    <property type="entry name" value="Metal-dependent hydrolases"/>
    <property type="match status" value="1"/>
</dbReference>
<feature type="domain" description="Polymerase/histidinol phosphatase N-terminal" evidence="1">
    <location>
        <begin position="3"/>
        <end position="68"/>
    </location>
</feature>
<dbReference type="RefSeq" id="WP_183733623.1">
    <property type="nucleotide sequence ID" value="NZ_JACHID010000014.1"/>
</dbReference>
<organism evidence="2 3">
    <name type="scientific">Desulfurispira natronophila</name>
    <dbReference type="NCBI Taxonomy" id="682562"/>
    <lineage>
        <taxon>Bacteria</taxon>
        <taxon>Pseudomonadati</taxon>
        <taxon>Chrysiogenota</taxon>
        <taxon>Chrysiogenia</taxon>
        <taxon>Chrysiogenales</taxon>
        <taxon>Chrysiogenaceae</taxon>
        <taxon>Desulfurispira</taxon>
    </lineage>
</organism>
<proteinExistence type="predicted"/>
<sequence length="288" mass="31125">MYVDLHVHSTASDGTDTPSALAAKAAEAGLQAIALTDHDTVAGIPAFIHACQGWGVEALAGVEISALYRDGHGYEVGVHILGYFPGGVDPRMEESMGELMSARDERNKLMVQKLNQLGIPLCLDEVAGKAGGDVVGRVHMAQVLVEGGYVSTMDEAFRRYLGPRGKAYAPKERLTPEEAIQLISRHGGLAVLAHPGTLPIRGQQYLESFSRRLVQSGLGGIESDYPYLSNAQRQHFRALARRLGVVATGGSDYHGANRPEIRLGRGDGSLELPYAMVEAIRERWKQQV</sequence>